<reference evidence="1" key="1">
    <citation type="submission" date="2018-11" db="EMBL/GenBank/DDBJ databases">
        <authorList>
            <consortium name="Pathogen Informatics"/>
        </authorList>
    </citation>
    <scope>NUCLEOTIDE SEQUENCE</scope>
</reference>
<accession>A0A3S5CUV3</accession>
<dbReference type="OrthoDB" id="6277701at2759"/>
<name>A0A3S5CUV3_9PLAT</name>
<keyword evidence="2" id="KW-1185">Reference proteome</keyword>
<protein>
    <submittedName>
        <fullName evidence="1">Uncharacterized protein</fullName>
    </submittedName>
</protein>
<proteinExistence type="predicted"/>
<sequence>MSTRLGGGGGREIDGMYVRVHTQVCHRVNTRQHTLAPTDARTMIDSLKRLRVCICSWSGQVETVSSVRQLQQTSHRKWGRGWQEIGSSAPDRFDSSRRVDLEADSSPAPEVGVDMTRGSYHHAILLTPAAYLLGADRPDPASWLQEALAQADHFARQLMIVMAEHYPQVALLGPPSRDRLPRDLWADWSRLSAGLFSQASRIVFLVTRAVGDAFNRFLEHRLLPLTARRHLAPAGQEWHGRFVFAVIGVDLRLRPLWNSGLCLGEEVYFKEEAWFRDWTALDALYRAVKEKSRDGSVSEKSTKRGDPLKQNFCKNLKRRMEAFVNWPQLRPEDVTVDLCEQIVSAFSRDLEISMIRLHLSHCDSPIRMESWLEGIRDEFSPETAGGWPRREDC</sequence>
<evidence type="ECO:0000313" key="2">
    <source>
        <dbReference type="Proteomes" id="UP000784294"/>
    </source>
</evidence>
<dbReference type="AlphaFoldDB" id="A0A3S5CUV3"/>
<comment type="caution">
    <text evidence="1">The sequence shown here is derived from an EMBL/GenBank/DDBJ whole genome shotgun (WGS) entry which is preliminary data.</text>
</comment>
<dbReference type="EMBL" id="CAAALY010261990">
    <property type="protein sequence ID" value="VEL39632.1"/>
    <property type="molecule type" value="Genomic_DNA"/>
</dbReference>
<organism evidence="1 2">
    <name type="scientific">Protopolystoma xenopodis</name>
    <dbReference type="NCBI Taxonomy" id="117903"/>
    <lineage>
        <taxon>Eukaryota</taxon>
        <taxon>Metazoa</taxon>
        <taxon>Spiralia</taxon>
        <taxon>Lophotrochozoa</taxon>
        <taxon>Platyhelminthes</taxon>
        <taxon>Monogenea</taxon>
        <taxon>Polyopisthocotylea</taxon>
        <taxon>Polystomatidea</taxon>
        <taxon>Polystomatidae</taxon>
        <taxon>Protopolystoma</taxon>
    </lineage>
</organism>
<gene>
    <name evidence="1" type="ORF">PXEA_LOCUS33072</name>
</gene>
<dbReference type="Proteomes" id="UP000784294">
    <property type="component" value="Unassembled WGS sequence"/>
</dbReference>
<evidence type="ECO:0000313" key="1">
    <source>
        <dbReference type="EMBL" id="VEL39632.1"/>
    </source>
</evidence>